<evidence type="ECO:0000313" key="5">
    <source>
        <dbReference type="EMBL" id="CAL5222644.1"/>
    </source>
</evidence>
<dbReference type="PROSITE" id="PS00678">
    <property type="entry name" value="WD_REPEATS_1"/>
    <property type="match status" value="1"/>
</dbReference>
<dbReference type="EMBL" id="CAXHTA020000007">
    <property type="protein sequence ID" value="CAL5222644.1"/>
    <property type="molecule type" value="Genomic_DNA"/>
</dbReference>
<feature type="compositionally biased region" description="Basic and acidic residues" evidence="4">
    <location>
        <begin position="110"/>
        <end position="136"/>
    </location>
</feature>
<evidence type="ECO:0000256" key="4">
    <source>
        <dbReference type="SAM" id="MobiDB-lite"/>
    </source>
</evidence>
<dbReference type="PRINTS" id="PR00320">
    <property type="entry name" value="GPROTEINBRPT"/>
</dbReference>
<dbReference type="PANTHER" id="PTHR44489">
    <property type="match status" value="1"/>
</dbReference>
<feature type="region of interest" description="Disordered" evidence="4">
    <location>
        <begin position="1"/>
        <end position="136"/>
    </location>
</feature>
<dbReference type="InterPro" id="IPR015943">
    <property type="entry name" value="WD40/YVTN_repeat-like_dom_sf"/>
</dbReference>
<proteinExistence type="predicted"/>
<dbReference type="SUPFAM" id="SSF50978">
    <property type="entry name" value="WD40 repeat-like"/>
    <property type="match status" value="1"/>
</dbReference>
<dbReference type="Gene3D" id="2.130.10.10">
    <property type="entry name" value="YVTN repeat-like/Quinoprotein amine dehydrogenase"/>
    <property type="match status" value="2"/>
</dbReference>
<evidence type="ECO:0000256" key="2">
    <source>
        <dbReference type="ARBA" id="ARBA00022737"/>
    </source>
</evidence>
<feature type="repeat" description="WD" evidence="3">
    <location>
        <begin position="145"/>
        <end position="186"/>
    </location>
</feature>
<dbReference type="PROSITE" id="PS50294">
    <property type="entry name" value="WD_REPEATS_REGION"/>
    <property type="match status" value="1"/>
</dbReference>
<accession>A0ABP1FU28</accession>
<dbReference type="SMART" id="SM00320">
    <property type="entry name" value="WD40"/>
    <property type="match status" value="5"/>
</dbReference>
<feature type="compositionally biased region" description="Gly residues" evidence="4">
    <location>
        <begin position="35"/>
        <end position="47"/>
    </location>
</feature>
<feature type="compositionally biased region" description="Low complexity" evidence="4">
    <location>
        <begin position="76"/>
        <end position="96"/>
    </location>
</feature>
<dbReference type="InterPro" id="IPR001680">
    <property type="entry name" value="WD40_rpt"/>
</dbReference>
<sequence length="463" mass="50683">MYMDMQDGPSTSFQYRGRGGRNNTAHRGRGRDDYQGGGRNSGRGRGGYNNYEQRGQYEDDGYDGRYSNGGFGNNRGGAYNNRGRQQQQPQQSRGRSNWGNTGRRGAPRGRGRDPQGGRIQSRYDRPPQQRFEDQPKDVEFVGPALKGHESRITALLYDPTSSQVFTGSKDETVRVWDVATGKCTSVVQVGGHVDSLLMESGYLFVGMHITNTPDKPGLIKVWNMQTGQQHDLPGHQAEVLALATTAGMLFSAGKDQSIRAWQFDAASGTFRPTVTITAAQGGHSGPVQVLLPFGQFLLSADWLGTLKVWDMASGQCVQTMQQAHKEPIMGVLQWESHIITCSLDGTIKVWNAIEPASPGAVLDVNAAYTFPPEEPGKPPEQWGGVLAISGAIDKEQKPLLMASYNDDNCVRLFDLPSFQERGSLPQMRDSRAIAAVPGDILVAGDVHGTVKVWRWKAPRMAVA</sequence>
<keyword evidence="1 3" id="KW-0853">WD repeat</keyword>
<dbReference type="CDD" id="cd00200">
    <property type="entry name" value="WD40"/>
    <property type="match status" value="1"/>
</dbReference>
<dbReference type="Pfam" id="PF00400">
    <property type="entry name" value="WD40"/>
    <property type="match status" value="4"/>
</dbReference>
<evidence type="ECO:0000256" key="1">
    <source>
        <dbReference type="ARBA" id="ARBA00022574"/>
    </source>
</evidence>
<reference evidence="5 6" key="1">
    <citation type="submission" date="2024-06" db="EMBL/GenBank/DDBJ databases">
        <authorList>
            <person name="Kraege A."/>
            <person name="Thomma B."/>
        </authorList>
    </citation>
    <scope>NUCLEOTIDE SEQUENCE [LARGE SCALE GENOMIC DNA]</scope>
</reference>
<organism evidence="5 6">
    <name type="scientific">Coccomyxa viridis</name>
    <dbReference type="NCBI Taxonomy" id="1274662"/>
    <lineage>
        <taxon>Eukaryota</taxon>
        <taxon>Viridiplantae</taxon>
        <taxon>Chlorophyta</taxon>
        <taxon>core chlorophytes</taxon>
        <taxon>Trebouxiophyceae</taxon>
        <taxon>Trebouxiophyceae incertae sedis</taxon>
        <taxon>Coccomyxaceae</taxon>
        <taxon>Coccomyxa</taxon>
    </lineage>
</organism>
<keyword evidence="6" id="KW-1185">Reference proteome</keyword>
<protein>
    <submittedName>
        <fullName evidence="5">G5039 protein</fullName>
    </submittedName>
</protein>
<feature type="repeat" description="WD" evidence="3">
    <location>
        <begin position="232"/>
        <end position="271"/>
    </location>
</feature>
<dbReference type="InterPro" id="IPR019775">
    <property type="entry name" value="WD40_repeat_CS"/>
</dbReference>
<dbReference type="InterPro" id="IPR044715">
    <property type="entry name" value="WDR86-like"/>
</dbReference>
<keyword evidence="2" id="KW-0677">Repeat</keyword>
<gene>
    <name evidence="5" type="primary">g5039</name>
    <name evidence="5" type="ORF">VP750_LOCUS4303</name>
</gene>
<dbReference type="InterPro" id="IPR020472">
    <property type="entry name" value="WD40_PAC1"/>
</dbReference>
<evidence type="ECO:0000313" key="6">
    <source>
        <dbReference type="Proteomes" id="UP001497392"/>
    </source>
</evidence>
<dbReference type="PANTHER" id="PTHR44489:SF1">
    <property type="entry name" value="ZINC FINGER CCCH DOMAIN-CONTAINING PROTEIN 63"/>
    <property type="match status" value="1"/>
</dbReference>
<name>A0ABP1FU28_9CHLO</name>
<dbReference type="PROSITE" id="PS50082">
    <property type="entry name" value="WD_REPEATS_2"/>
    <property type="match status" value="2"/>
</dbReference>
<comment type="caution">
    <text evidence="5">The sequence shown here is derived from an EMBL/GenBank/DDBJ whole genome shotgun (WGS) entry which is preliminary data.</text>
</comment>
<dbReference type="InterPro" id="IPR036322">
    <property type="entry name" value="WD40_repeat_dom_sf"/>
</dbReference>
<dbReference type="Proteomes" id="UP001497392">
    <property type="component" value="Unassembled WGS sequence"/>
</dbReference>
<evidence type="ECO:0000256" key="3">
    <source>
        <dbReference type="PROSITE-ProRule" id="PRU00221"/>
    </source>
</evidence>